<evidence type="ECO:0000313" key="3">
    <source>
        <dbReference type="Proteomes" id="UP001276854"/>
    </source>
</evidence>
<dbReference type="Pfam" id="PF19628">
    <property type="entry name" value="DUF6132"/>
    <property type="match status" value="1"/>
</dbReference>
<comment type="caution">
    <text evidence="2">The sequence shown here is derived from an EMBL/GenBank/DDBJ whole genome shotgun (WGS) entry which is preliminary data.</text>
</comment>
<accession>A0ABU4GGN3</accession>
<feature type="transmembrane region" description="Helical" evidence="1">
    <location>
        <begin position="37"/>
        <end position="54"/>
    </location>
</feature>
<keyword evidence="1" id="KW-1133">Transmembrane helix</keyword>
<organism evidence="2 3">
    <name type="scientific">Clostridium boliviensis</name>
    <dbReference type="NCBI Taxonomy" id="318465"/>
    <lineage>
        <taxon>Bacteria</taxon>
        <taxon>Bacillati</taxon>
        <taxon>Bacillota</taxon>
        <taxon>Clostridia</taxon>
        <taxon>Eubacteriales</taxon>
        <taxon>Clostridiaceae</taxon>
        <taxon>Clostridium</taxon>
    </lineage>
</organism>
<dbReference type="Proteomes" id="UP001276854">
    <property type="component" value="Unassembled WGS sequence"/>
</dbReference>
<name>A0ABU4GGN3_9CLOT</name>
<gene>
    <name evidence="2" type="ORF">RZO55_04240</name>
</gene>
<protein>
    <submittedName>
        <fullName evidence="2">DUF6132 family protein</fullName>
    </submittedName>
</protein>
<evidence type="ECO:0000256" key="1">
    <source>
        <dbReference type="SAM" id="Phobius"/>
    </source>
</evidence>
<keyword evidence="3" id="KW-1185">Reference proteome</keyword>
<proteinExistence type="predicted"/>
<dbReference type="RefSeq" id="WP_318063052.1">
    <property type="nucleotide sequence ID" value="NZ_JAWONS010000099.1"/>
</dbReference>
<sequence>MIWSQLIGTVIGGFAGYLYYKKIGCPSGACPITSNRYLTILYGAAMGLMIGGYWR</sequence>
<keyword evidence="1" id="KW-0472">Membrane</keyword>
<keyword evidence="1" id="KW-0812">Transmembrane</keyword>
<dbReference type="EMBL" id="JAWONS010000099">
    <property type="protein sequence ID" value="MDW2796788.1"/>
    <property type="molecule type" value="Genomic_DNA"/>
</dbReference>
<dbReference type="InterPro" id="IPR045764">
    <property type="entry name" value="DUF6132"/>
</dbReference>
<evidence type="ECO:0000313" key="2">
    <source>
        <dbReference type="EMBL" id="MDW2796788.1"/>
    </source>
</evidence>
<reference evidence="2 3" key="1">
    <citation type="submission" date="2023-10" db="EMBL/GenBank/DDBJ databases">
        <title>A novel Glycoside Hydrolase 43-Like Enzyme from Clostrdium boliviensis is an Endo-xylanase, and a Candidate for Xylooligosaccharides Production from Different Xylan Substrates.</title>
        <authorList>
            <person name="Alvarez M.T."/>
            <person name="Rocabado-Villegas L.R."/>
            <person name="Salas-Veizaga D.M."/>
            <person name="Linares-Pasten J.A."/>
            <person name="Gudmundsdottir E.E."/>
            <person name="Hreggvidsson G.O."/>
            <person name="Adlercreutz P."/>
            <person name="Nordberg Karlsson E."/>
        </authorList>
    </citation>
    <scope>NUCLEOTIDE SEQUENCE [LARGE SCALE GENOMIC DNA]</scope>
    <source>
        <strain evidence="2 3">E-1</strain>
    </source>
</reference>